<dbReference type="EMBL" id="LTAY01000060">
    <property type="protein sequence ID" value="OPX46951.1"/>
    <property type="molecule type" value="Genomic_DNA"/>
</dbReference>
<reference evidence="2 3" key="1">
    <citation type="submission" date="2016-02" db="EMBL/GenBank/DDBJ databases">
        <title>Genome sequence of Clostridium thermobutyricum DSM 4928.</title>
        <authorList>
            <person name="Poehlein A."/>
            <person name="Daniel R."/>
        </authorList>
    </citation>
    <scope>NUCLEOTIDE SEQUENCE [LARGE SCALE GENOMIC DNA]</scope>
    <source>
        <strain evidence="2 3">DSM 4928</strain>
    </source>
</reference>
<dbReference type="OrthoDB" id="5505402at2"/>
<gene>
    <name evidence="2" type="ORF">CLTHE_23960</name>
</gene>
<proteinExistence type="predicted"/>
<dbReference type="RefSeq" id="WP_002597778.1">
    <property type="nucleotide sequence ID" value="NZ_LTAY01000060.1"/>
</dbReference>
<feature type="domain" description="Probable zinc-binding" evidence="1">
    <location>
        <begin position="3"/>
        <end position="49"/>
    </location>
</feature>
<sequence>MTDKTITCKDCGKEFIFTVGEQEFYKEKGFDNDPVRCPDCRRARKQQRNNR</sequence>
<comment type="caution">
    <text evidence="2">The sequence shown here is derived from an EMBL/GenBank/DDBJ whole genome shotgun (WGS) entry which is preliminary data.</text>
</comment>
<dbReference type="AlphaFoldDB" id="A0A1V4SUI6"/>
<evidence type="ECO:0000313" key="3">
    <source>
        <dbReference type="Proteomes" id="UP000191448"/>
    </source>
</evidence>
<evidence type="ECO:0000259" key="1">
    <source>
        <dbReference type="Pfam" id="PF13451"/>
    </source>
</evidence>
<accession>A0A1V4SUI6</accession>
<protein>
    <recommendedName>
        <fullName evidence="1">Probable zinc-binding domain-containing protein</fullName>
    </recommendedName>
</protein>
<organism evidence="2 3">
    <name type="scientific">Clostridium thermobutyricum DSM 4928</name>
    <dbReference type="NCBI Taxonomy" id="1121339"/>
    <lineage>
        <taxon>Bacteria</taxon>
        <taxon>Bacillati</taxon>
        <taxon>Bacillota</taxon>
        <taxon>Clostridia</taxon>
        <taxon>Eubacteriales</taxon>
        <taxon>Clostridiaceae</taxon>
        <taxon>Clostridium</taxon>
    </lineage>
</organism>
<dbReference type="Proteomes" id="UP000191448">
    <property type="component" value="Unassembled WGS sequence"/>
</dbReference>
<dbReference type="InterPro" id="IPR025306">
    <property type="entry name" value="Zn-bnd_dom_prob"/>
</dbReference>
<dbReference type="Pfam" id="PF13451">
    <property type="entry name" value="zf_Tbcl"/>
    <property type="match status" value="1"/>
</dbReference>
<name>A0A1V4SUI6_9CLOT</name>
<evidence type="ECO:0000313" key="2">
    <source>
        <dbReference type="EMBL" id="OPX46951.1"/>
    </source>
</evidence>